<reference evidence="1" key="1">
    <citation type="submission" date="2019-08" db="EMBL/GenBank/DDBJ databases">
        <authorList>
            <person name="Kucharzyk K."/>
            <person name="Murdoch R.W."/>
            <person name="Higgins S."/>
            <person name="Loffler F."/>
        </authorList>
    </citation>
    <scope>NUCLEOTIDE SEQUENCE</scope>
</reference>
<organism evidence="1">
    <name type="scientific">bioreactor metagenome</name>
    <dbReference type="NCBI Taxonomy" id="1076179"/>
    <lineage>
        <taxon>unclassified sequences</taxon>
        <taxon>metagenomes</taxon>
        <taxon>ecological metagenomes</taxon>
    </lineage>
</organism>
<dbReference type="EMBL" id="VSSQ01045594">
    <property type="protein sequence ID" value="MPM99504.1"/>
    <property type="molecule type" value="Genomic_DNA"/>
</dbReference>
<name>A0A645EBT2_9ZZZZ</name>
<dbReference type="AlphaFoldDB" id="A0A645EBT2"/>
<gene>
    <name evidence="1" type="ORF">SDC9_146696</name>
</gene>
<evidence type="ECO:0000313" key="1">
    <source>
        <dbReference type="EMBL" id="MPM99504.1"/>
    </source>
</evidence>
<protein>
    <submittedName>
        <fullName evidence="1">Uncharacterized protein</fullName>
    </submittedName>
</protein>
<proteinExistence type="predicted"/>
<sequence length="75" mass="9149">MFAVNELRDILHWTRTIKRIHCNEILELRRLQFFQIFLHPMRFKLESSDGQPLTEKFIGQSIINWYIINININSF</sequence>
<comment type="caution">
    <text evidence="1">The sequence shown here is derived from an EMBL/GenBank/DDBJ whole genome shotgun (WGS) entry which is preliminary data.</text>
</comment>
<accession>A0A645EBT2</accession>